<dbReference type="Pfam" id="PF04042">
    <property type="entry name" value="DNA_pol_E_B"/>
    <property type="match status" value="1"/>
</dbReference>
<dbReference type="InterPro" id="IPR054300">
    <property type="entry name" value="OB_DPOA2"/>
</dbReference>
<dbReference type="GO" id="GO:0003677">
    <property type="term" value="F:DNA binding"/>
    <property type="evidence" value="ECO:0007669"/>
    <property type="project" value="InterPro"/>
</dbReference>
<dbReference type="AlphaFoldDB" id="A0A179FI13"/>
<feature type="domain" description="DNA polymerase alpha/delta/epsilon subunit B" evidence="8">
    <location>
        <begin position="351"/>
        <end position="557"/>
    </location>
</feature>
<feature type="coiled-coil region" evidence="7">
    <location>
        <begin position="59"/>
        <end position="86"/>
    </location>
</feature>
<dbReference type="PANTHER" id="PTHR23061:SF12">
    <property type="entry name" value="DNA POLYMERASE ALPHA SUBUNIT B"/>
    <property type="match status" value="1"/>
</dbReference>
<feature type="domain" description="DNA polymerase alpha subunit B OB" evidence="9">
    <location>
        <begin position="213"/>
        <end position="320"/>
    </location>
</feature>
<comment type="function">
    <text evidence="6">Accessory subunit of the DNA polymerase alpha complex (also known as the alpha DNA polymerase-primase complex) which plays an essential role in the initiation of DNA synthesis.</text>
</comment>
<comment type="caution">
    <text evidence="10">The sequence shown here is derived from an EMBL/GenBank/DDBJ whole genome shotgun (WGS) entry which is preliminary data.</text>
</comment>
<dbReference type="RefSeq" id="XP_018141957.1">
    <property type="nucleotide sequence ID" value="XM_018285014.1"/>
</dbReference>
<dbReference type="GO" id="GO:0016233">
    <property type="term" value="P:telomere capping"/>
    <property type="evidence" value="ECO:0007669"/>
    <property type="project" value="EnsemblFungi"/>
</dbReference>
<reference evidence="10 11" key="1">
    <citation type="journal article" date="2016" name="PLoS Pathog.">
        <title>Biosynthesis of antibiotic leucinostatins in bio-control fungus Purpureocillium lilacinum and their inhibition on phytophthora revealed by genome mining.</title>
        <authorList>
            <person name="Wang G."/>
            <person name="Liu Z."/>
            <person name="Lin R."/>
            <person name="Li E."/>
            <person name="Mao Z."/>
            <person name="Ling J."/>
            <person name="Yang Y."/>
            <person name="Yin W.B."/>
            <person name="Xie B."/>
        </authorList>
    </citation>
    <scope>NUCLEOTIDE SEQUENCE [LARGE SCALE GENOMIC DNA]</scope>
    <source>
        <strain evidence="10">170</strain>
    </source>
</reference>
<sequence length="610" mass="66543">MAESEIQSRFSPNTPLEPDILSEIHSILRLHDLSVEDFFFKWESYCIKMDLDAQAGLSLSSLRSLKQNLQDELEKSRRAAQVRNERKVVNATPKANSGGDVFGMLDGLVPSTPATGRLNRNAGGSALKRKMDGLKMGSSPGMSDQLKSMNGLPATSFADRVNPGDVVEVLNSHLQPAEAPIAPFSEPRIKLTAASDQKKMAYKPLAMKLSEASEILDDRIDDFMAIVQDHHKLDDSAFGSAASQSTTEIVAVGRIASDSMEGKLNAASLVLETSRRTGMGLRVPLKMEKIRSWSFFPGQIVALRGNNATGNEFVVNEILEIPLLPNAASSSSALEAHREKFKGGPDAMDAADSYADALILTGPFIDIDHPLIATGDFDLPEEATQDPDTATMSTVFKYLFATALNRACSANPHLTIVLVPSVRDILDKHVSWPQDSMPRKDLGLPKSAKIVSNPMTLSMNEMVIGISSQDILYELRTEELAKTSGDLMGRLVRYLVEQRHYFPLFPTTERGKLPKTGTEEGIATGAVVDVSYLRLGEMVNVRPDVVLVPSSLPPFVKVVESVLAINPGPLSKRKGAGTYARMTLYPPTVDGGDMQSHRIFDRARVEIVRI</sequence>
<evidence type="ECO:0000259" key="8">
    <source>
        <dbReference type="Pfam" id="PF04042"/>
    </source>
</evidence>
<dbReference type="PIRSF" id="PIRSF018300">
    <property type="entry name" value="DNA_pol_alph_2"/>
    <property type="match status" value="1"/>
</dbReference>
<comment type="subcellular location">
    <subcellularLocation>
        <location evidence="1 6">Nucleus</location>
    </subcellularLocation>
</comment>
<keyword evidence="4 6" id="KW-0235">DNA replication</keyword>
<evidence type="ECO:0000256" key="5">
    <source>
        <dbReference type="ARBA" id="ARBA00023242"/>
    </source>
</evidence>
<evidence type="ECO:0000313" key="10">
    <source>
        <dbReference type="EMBL" id="OAQ64643.1"/>
    </source>
</evidence>
<dbReference type="Proteomes" id="UP000078397">
    <property type="component" value="Unassembled WGS sequence"/>
</dbReference>
<dbReference type="KEGG" id="pchm:VFPPC_05896"/>
<gene>
    <name evidence="10" type="ORF">VFPPC_05896</name>
</gene>
<evidence type="ECO:0000256" key="2">
    <source>
        <dbReference type="ARBA" id="ARBA00007299"/>
    </source>
</evidence>
<dbReference type="Pfam" id="PF22062">
    <property type="entry name" value="OB_DPOA2"/>
    <property type="match status" value="1"/>
</dbReference>
<evidence type="ECO:0000256" key="7">
    <source>
        <dbReference type="SAM" id="Coils"/>
    </source>
</evidence>
<evidence type="ECO:0000313" key="11">
    <source>
        <dbReference type="Proteomes" id="UP000078397"/>
    </source>
</evidence>
<keyword evidence="7" id="KW-0175">Coiled coil</keyword>
<dbReference type="GO" id="GO:0003887">
    <property type="term" value="F:DNA-directed DNA polymerase activity"/>
    <property type="evidence" value="ECO:0007669"/>
    <property type="project" value="EnsemblFungi"/>
</dbReference>
<dbReference type="GO" id="GO:0005658">
    <property type="term" value="C:alpha DNA polymerase:primase complex"/>
    <property type="evidence" value="ECO:0007669"/>
    <property type="project" value="EnsemblFungi"/>
</dbReference>
<dbReference type="OrthoDB" id="336885at2759"/>
<dbReference type="STRING" id="1380566.A0A179FI13"/>
<dbReference type="GO" id="GO:0005635">
    <property type="term" value="C:nuclear envelope"/>
    <property type="evidence" value="ECO:0007669"/>
    <property type="project" value="EnsemblFungi"/>
</dbReference>
<name>A0A179FI13_METCM</name>
<protein>
    <recommendedName>
        <fullName evidence="3 6">DNA polymerase alpha subunit B</fullName>
    </recommendedName>
</protein>
<organism evidence="10 11">
    <name type="scientific">Pochonia chlamydosporia 170</name>
    <dbReference type="NCBI Taxonomy" id="1380566"/>
    <lineage>
        <taxon>Eukaryota</taxon>
        <taxon>Fungi</taxon>
        <taxon>Dikarya</taxon>
        <taxon>Ascomycota</taxon>
        <taxon>Pezizomycotina</taxon>
        <taxon>Sordariomycetes</taxon>
        <taxon>Hypocreomycetidae</taxon>
        <taxon>Hypocreales</taxon>
        <taxon>Clavicipitaceae</taxon>
        <taxon>Pochonia</taxon>
    </lineage>
</organism>
<dbReference type="InterPro" id="IPR007185">
    <property type="entry name" value="DNA_pol_a/d/e_bsu"/>
</dbReference>
<keyword evidence="5 6" id="KW-0539">Nucleus</keyword>
<evidence type="ECO:0000256" key="3">
    <source>
        <dbReference type="ARBA" id="ARBA00018596"/>
    </source>
</evidence>
<dbReference type="InterPro" id="IPR016722">
    <property type="entry name" value="DNA_pol_alpha_bsu"/>
</dbReference>
<evidence type="ECO:0000259" key="9">
    <source>
        <dbReference type="Pfam" id="PF22062"/>
    </source>
</evidence>
<evidence type="ECO:0000256" key="1">
    <source>
        <dbReference type="ARBA" id="ARBA00004123"/>
    </source>
</evidence>
<dbReference type="Gene3D" id="3.60.21.60">
    <property type="match status" value="2"/>
</dbReference>
<accession>A0A179FI13</accession>
<dbReference type="GeneID" id="28849008"/>
<comment type="similarity">
    <text evidence="2 6">Belongs to the DNA polymerase alpha subunit B family.</text>
</comment>
<dbReference type="FunFam" id="3.60.21.60:FF:000008">
    <property type="entry name" value="DNA polymerase alpha subunit B"/>
    <property type="match status" value="1"/>
</dbReference>
<evidence type="ECO:0000256" key="4">
    <source>
        <dbReference type="ARBA" id="ARBA00022705"/>
    </source>
</evidence>
<keyword evidence="11" id="KW-1185">Reference proteome</keyword>
<dbReference type="GO" id="GO:0006270">
    <property type="term" value="P:DNA replication initiation"/>
    <property type="evidence" value="ECO:0007669"/>
    <property type="project" value="EnsemblFungi"/>
</dbReference>
<dbReference type="PANTHER" id="PTHR23061">
    <property type="entry name" value="DNA POLYMERASE 2 ALPHA 70 KDA SUBUNIT"/>
    <property type="match status" value="1"/>
</dbReference>
<proteinExistence type="inferred from homology"/>
<evidence type="ECO:0000256" key="6">
    <source>
        <dbReference type="PIRNR" id="PIRNR018300"/>
    </source>
</evidence>
<dbReference type="EMBL" id="LSBJ02000005">
    <property type="protein sequence ID" value="OAQ64643.1"/>
    <property type="molecule type" value="Genomic_DNA"/>
</dbReference>